<dbReference type="EMBL" id="NFSB01000091">
    <property type="protein sequence ID" value="OUM22662.1"/>
    <property type="molecule type" value="Genomic_DNA"/>
</dbReference>
<sequence length="276" mass="30026">MRFFKPKALTELEKEITASLKALKTLSCVDGRVSVEPTEVVDRPGYEAARTAAASLTHKGNDSAGRRWSQLSDEDLTELIASQILEARAAGLSVDDALRSLRTNLLGGEGQPCAPQTIATTEHSVVGPNDEKGGTVEAAQLAYFLLDGAEHVKGLEFSDDQLIEIARSRSGEKPFCVIRNWILLDVMVSDKDERTLEAQGLQPTVMLGRQIVFDSRTQGSRPGGLRSSFMFALVDSVFESKDTLYYLAGPGLRKHTSLTAVLTLDNVGWRVSKDAT</sequence>
<evidence type="ECO:0000259" key="1">
    <source>
        <dbReference type="Pfam" id="PF22275"/>
    </source>
</evidence>
<evidence type="ECO:0000313" key="3">
    <source>
        <dbReference type="Proteomes" id="UP000196082"/>
    </source>
</evidence>
<protein>
    <recommendedName>
        <fullName evidence="1">DUF6957 domain-containing protein</fullName>
    </recommendedName>
</protein>
<proteinExistence type="predicted"/>
<gene>
    <name evidence="2" type="ORF">B8W72_29890</name>
</gene>
<accession>A0A1Y3KHB4</accession>
<dbReference type="AlphaFoldDB" id="A0A1Y3KHB4"/>
<comment type="caution">
    <text evidence="2">The sequence shown here is derived from an EMBL/GenBank/DDBJ whole genome shotgun (WGS) entry which is preliminary data.</text>
</comment>
<reference evidence="2 3" key="1">
    <citation type="submission" date="2017-05" db="EMBL/GenBank/DDBJ databases">
        <title>Whole genome sequence of Pseudomonas putida isolate 1312 commercialized as a biostimulant.</title>
        <authorList>
            <person name="Crovadore J."/>
            <person name="Blanc P."/>
            <person name="Chablais R."/>
            <person name="Cochard B."/>
            <person name="Grizard D."/>
            <person name="Lefort F."/>
        </authorList>
    </citation>
    <scope>NUCLEOTIDE SEQUENCE [LARGE SCALE GENOMIC DNA]</scope>
    <source>
        <strain evidence="2 3">1312</strain>
    </source>
</reference>
<dbReference type="InterPro" id="IPR054232">
    <property type="entry name" value="DUF6957"/>
</dbReference>
<evidence type="ECO:0000313" key="2">
    <source>
        <dbReference type="EMBL" id="OUM22662.1"/>
    </source>
</evidence>
<dbReference type="RefSeq" id="WP_086979342.1">
    <property type="nucleotide sequence ID" value="NZ_NFSB01000091.1"/>
</dbReference>
<dbReference type="Pfam" id="PF22275">
    <property type="entry name" value="DUF6957"/>
    <property type="match status" value="1"/>
</dbReference>
<name>A0A1Y3KHB4_PSEPU</name>
<dbReference type="Proteomes" id="UP000196082">
    <property type="component" value="Unassembled WGS sequence"/>
</dbReference>
<organism evidence="2 3">
    <name type="scientific">Pseudomonas putida</name>
    <name type="common">Arthrobacter siderocapsulatus</name>
    <dbReference type="NCBI Taxonomy" id="303"/>
    <lineage>
        <taxon>Bacteria</taxon>
        <taxon>Pseudomonadati</taxon>
        <taxon>Pseudomonadota</taxon>
        <taxon>Gammaproteobacteria</taxon>
        <taxon>Pseudomonadales</taxon>
        <taxon>Pseudomonadaceae</taxon>
        <taxon>Pseudomonas</taxon>
    </lineage>
</organism>
<feature type="domain" description="DUF6957" evidence="1">
    <location>
        <begin position="154"/>
        <end position="262"/>
    </location>
</feature>